<feature type="region of interest" description="Disordered" evidence="1">
    <location>
        <begin position="1"/>
        <end position="40"/>
    </location>
</feature>
<keyword evidence="2" id="KW-0472">Membrane</keyword>
<proteinExistence type="predicted"/>
<evidence type="ECO:0000256" key="2">
    <source>
        <dbReference type="SAM" id="Phobius"/>
    </source>
</evidence>
<accession>A0A8S9HKK1</accession>
<feature type="transmembrane region" description="Helical" evidence="2">
    <location>
        <begin position="57"/>
        <end position="75"/>
    </location>
</feature>
<gene>
    <name evidence="3" type="ORF">F2Q68_00015960</name>
</gene>
<comment type="caution">
    <text evidence="3">The sequence shown here is derived from an EMBL/GenBank/DDBJ whole genome shotgun (WGS) entry which is preliminary data.</text>
</comment>
<reference evidence="3" key="1">
    <citation type="submission" date="2019-12" db="EMBL/GenBank/DDBJ databases">
        <title>Genome sequencing and annotation of Brassica cretica.</title>
        <authorList>
            <person name="Studholme D.J."/>
            <person name="Sarris P.F."/>
        </authorList>
    </citation>
    <scope>NUCLEOTIDE SEQUENCE</scope>
    <source>
        <strain evidence="3">PFS-001/15</strain>
        <tissue evidence="3">Leaf</tissue>
    </source>
</reference>
<evidence type="ECO:0000313" key="3">
    <source>
        <dbReference type="EMBL" id="KAF2557327.1"/>
    </source>
</evidence>
<name>A0A8S9HKK1_BRACR</name>
<organism evidence="3 4">
    <name type="scientific">Brassica cretica</name>
    <name type="common">Mustard</name>
    <dbReference type="NCBI Taxonomy" id="69181"/>
    <lineage>
        <taxon>Eukaryota</taxon>
        <taxon>Viridiplantae</taxon>
        <taxon>Streptophyta</taxon>
        <taxon>Embryophyta</taxon>
        <taxon>Tracheophyta</taxon>
        <taxon>Spermatophyta</taxon>
        <taxon>Magnoliopsida</taxon>
        <taxon>eudicotyledons</taxon>
        <taxon>Gunneridae</taxon>
        <taxon>Pentapetalae</taxon>
        <taxon>rosids</taxon>
        <taxon>malvids</taxon>
        <taxon>Brassicales</taxon>
        <taxon>Brassicaceae</taxon>
        <taxon>Brassiceae</taxon>
        <taxon>Brassica</taxon>
    </lineage>
</organism>
<sequence>MRGLTGERPEKDGRRSGEGVETGRRRVTARREFEEGKRHEGRADLREDMLQTLVTESVGVAIAIGIAITGSVTLYREWRS</sequence>
<protein>
    <submittedName>
        <fullName evidence="3">Uncharacterized protein</fullName>
    </submittedName>
</protein>
<dbReference type="AlphaFoldDB" id="A0A8S9HKK1"/>
<keyword evidence="2" id="KW-1133">Transmembrane helix</keyword>
<dbReference type="Proteomes" id="UP000712281">
    <property type="component" value="Unassembled WGS sequence"/>
</dbReference>
<keyword evidence="2" id="KW-0812">Transmembrane</keyword>
<dbReference type="EMBL" id="QGKW02001940">
    <property type="protein sequence ID" value="KAF2557327.1"/>
    <property type="molecule type" value="Genomic_DNA"/>
</dbReference>
<evidence type="ECO:0000256" key="1">
    <source>
        <dbReference type="SAM" id="MobiDB-lite"/>
    </source>
</evidence>
<evidence type="ECO:0000313" key="4">
    <source>
        <dbReference type="Proteomes" id="UP000712281"/>
    </source>
</evidence>